<keyword evidence="1" id="KW-1133">Transmembrane helix</keyword>
<dbReference type="AlphaFoldDB" id="A0AB39TWE4"/>
<reference evidence="2" key="1">
    <citation type="submission" date="2024-07" db="EMBL/GenBank/DDBJ databases">
        <authorList>
            <person name="Yu S.T."/>
        </authorList>
    </citation>
    <scope>NUCLEOTIDE SEQUENCE</scope>
    <source>
        <strain evidence="2">Y1</strain>
    </source>
</reference>
<dbReference type="RefSeq" id="WP_369185544.1">
    <property type="nucleotide sequence ID" value="NZ_CP163445.1"/>
</dbReference>
<name>A0AB39TWE4_9ACTN</name>
<dbReference type="EMBL" id="CP163445">
    <property type="protein sequence ID" value="XDQ83414.1"/>
    <property type="molecule type" value="Genomic_DNA"/>
</dbReference>
<protein>
    <submittedName>
        <fullName evidence="2">Uncharacterized protein</fullName>
    </submittedName>
</protein>
<keyword evidence="1" id="KW-0472">Membrane</keyword>
<sequence length="53" mass="5837">MPQQPLTAALAAADTTGFHPGFPFFAEWALILGAAIGVPLYVVRLLRDRRRSR</sequence>
<gene>
    <name evidence="2" type="ORF">AB2U05_35365</name>
</gene>
<proteinExistence type="predicted"/>
<accession>A0AB39TWE4</accession>
<evidence type="ECO:0000313" key="2">
    <source>
        <dbReference type="EMBL" id="XDQ83414.1"/>
    </source>
</evidence>
<evidence type="ECO:0000256" key="1">
    <source>
        <dbReference type="SAM" id="Phobius"/>
    </source>
</evidence>
<feature type="transmembrane region" description="Helical" evidence="1">
    <location>
        <begin position="28"/>
        <end position="46"/>
    </location>
</feature>
<organism evidence="2">
    <name type="scientific">Streptomyces sp. Y1</name>
    <dbReference type="NCBI Taxonomy" id="3238634"/>
    <lineage>
        <taxon>Bacteria</taxon>
        <taxon>Bacillati</taxon>
        <taxon>Actinomycetota</taxon>
        <taxon>Actinomycetes</taxon>
        <taxon>Kitasatosporales</taxon>
        <taxon>Streptomycetaceae</taxon>
        <taxon>Streptomyces</taxon>
    </lineage>
</organism>
<keyword evidence="1" id="KW-0812">Transmembrane</keyword>